<evidence type="ECO:0000313" key="2">
    <source>
        <dbReference type="EMBL" id="CAG8959134.1"/>
    </source>
</evidence>
<name>A0A9N9PM32_9HELO</name>
<sequence length="77" mass="8254">MKLSLTLVGLGYLSSQVLANREGDIIEEHLGKRTAVGNGCTWCSAGPWRINDGSISLYKAACATYEYSAVASSMRNP</sequence>
<feature type="chain" id="PRO_5040493258" evidence="1">
    <location>
        <begin position="20"/>
        <end position="77"/>
    </location>
</feature>
<feature type="signal peptide" evidence="1">
    <location>
        <begin position="1"/>
        <end position="19"/>
    </location>
</feature>
<evidence type="ECO:0000256" key="1">
    <source>
        <dbReference type="SAM" id="SignalP"/>
    </source>
</evidence>
<evidence type="ECO:0000313" key="3">
    <source>
        <dbReference type="Proteomes" id="UP000696280"/>
    </source>
</evidence>
<protein>
    <submittedName>
        <fullName evidence="2">Uncharacterized protein</fullName>
    </submittedName>
</protein>
<accession>A0A9N9PM32</accession>
<comment type="caution">
    <text evidence="2">The sequence shown here is derived from an EMBL/GenBank/DDBJ whole genome shotgun (WGS) entry which is preliminary data.</text>
</comment>
<dbReference type="Proteomes" id="UP000696280">
    <property type="component" value="Unassembled WGS sequence"/>
</dbReference>
<keyword evidence="3" id="KW-1185">Reference proteome</keyword>
<reference evidence="2" key="1">
    <citation type="submission" date="2021-07" db="EMBL/GenBank/DDBJ databases">
        <authorList>
            <person name="Durling M."/>
        </authorList>
    </citation>
    <scope>NUCLEOTIDE SEQUENCE</scope>
</reference>
<gene>
    <name evidence="2" type="ORF">HYFRA_00012997</name>
</gene>
<keyword evidence="1" id="KW-0732">Signal</keyword>
<dbReference type="OrthoDB" id="3504427at2759"/>
<organism evidence="2 3">
    <name type="scientific">Hymenoscyphus fraxineus</name>
    <dbReference type="NCBI Taxonomy" id="746836"/>
    <lineage>
        <taxon>Eukaryota</taxon>
        <taxon>Fungi</taxon>
        <taxon>Dikarya</taxon>
        <taxon>Ascomycota</taxon>
        <taxon>Pezizomycotina</taxon>
        <taxon>Leotiomycetes</taxon>
        <taxon>Helotiales</taxon>
        <taxon>Helotiaceae</taxon>
        <taxon>Hymenoscyphus</taxon>
    </lineage>
</organism>
<dbReference type="AlphaFoldDB" id="A0A9N9PM32"/>
<proteinExistence type="predicted"/>
<dbReference type="EMBL" id="CAJVRL010000089">
    <property type="protein sequence ID" value="CAG8959134.1"/>
    <property type="molecule type" value="Genomic_DNA"/>
</dbReference>